<gene>
    <name evidence="2" type="ORF">KCG44_12775</name>
</gene>
<keyword evidence="1" id="KW-0520">NAD</keyword>
<organism evidence="2 3">
    <name type="scientific">Pacificimonas pallii</name>
    <dbReference type="NCBI Taxonomy" id="2827236"/>
    <lineage>
        <taxon>Bacteria</taxon>
        <taxon>Pseudomonadati</taxon>
        <taxon>Pseudomonadota</taxon>
        <taxon>Alphaproteobacteria</taxon>
        <taxon>Sphingomonadales</taxon>
        <taxon>Sphingosinicellaceae</taxon>
        <taxon>Pacificimonas</taxon>
    </lineage>
</organism>
<protein>
    <submittedName>
        <fullName evidence="2">SDR family oxidoreductase</fullName>
    </submittedName>
</protein>
<name>A0ABS6SGW2_9SPHN</name>
<dbReference type="CDD" id="cd05266">
    <property type="entry name" value="SDR_a4"/>
    <property type="match status" value="1"/>
</dbReference>
<sequence>MTGSPPPQLLIFGKGYTATHLANRLRKEGWGISATGSQARPCVLALDDPAIPDLIDRATHILSSTPPVGDTDPVLDLYEHQLSRRNLWTGYLSSTGVYGDRQGAWVDETAEIGTGRRTARSVADQRWQDLHGRVCIFRLPGIYGPGRSALDRLRQGDAQRIDAGGQVFSRVHVTDIANAVRAAMQRRAVGVYNISDDLPAPGEQVLAYAAGLLGMDPPPLVPLEKAQLSPMARGFYSENRRVANGRMKRDLLQRLHYPDYRVGLAAILAEEKA</sequence>
<comment type="caution">
    <text evidence="2">The sequence shown here is derived from an EMBL/GenBank/DDBJ whole genome shotgun (WGS) entry which is preliminary data.</text>
</comment>
<evidence type="ECO:0000313" key="3">
    <source>
        <dbReference type="Proteomes" id="UP000722336"/>
    </source>
</evidence>
<dbReference type="EMBL" id="JAGSPA010000004">
    <property type="protein sequence ID" value="MBV7257659.1"/>
    <property type="molecule type" value="Genomic_DNA"/>
</dbReference>
<dbReference type="RefSeq" id="WP_218446494.1">
    <property type="nucleotide sequence ID" value="NZ_JAGSPA010000004.1"/>
</dbReference>
<evidence type="ECO:0000313" key="2">
    <source>
        <dbReference type="EMBL" id="MBV7257659.1"/>
    </source>
</evidence>
<dbReference type="PANTHER" id="PTHR43574">
    <property type="entry name" value="EPIMERASE-RELATED"/>
    <property type="match status" value="1"/>
</dbReference>
<keyword evidence="3" id="KW-1185">Reference proteome</keyword>
<dbReference type="Proteomes" id="UP000722336">
    <property type="component" value="Unassembled WGS sequence"/>
</dbReference>
<proteinExistence type="predicted"/>
<reference evidence="2 3" key="1">
    <citation type="submission" date="2021-04" db="EMBL/GenBank/DDBJ databases">
        <authorList>
            <person name="Pira H."/>
            <person name="Risdian C."/>
            <person name="Wink J."/>
        </authorList>
    </citation>
    <scope>NUCLEOTIDE SEQUENCE [LARGE SCALE GENOMIC DNA]</scope>
    <source>
        <strain evidence="2 3">WHA3</strain>
    </source>
</reference>
<evidence type="ECO:0000256" key="1">
    <source>
        <dbReference type="ARBA" id="ARBA00023027"/>
    </source>
</evidence>
<accession>A0ABS6SGW2</accession>